<dbReference type="STRING" id="1448318.A0A319EJT7"/>
<dbReference type="GO" id="GO:0016832">
    <property type="term" value="F:aldehyde-lyase activity"/>
    <property type="evidence" value="ECO:0007669"/>
    <property type="project" value="TreeGrafter"/>
</dbReference>
<accession>A0A319EJT7</accession>
<dbReference type="GO" id="GO:0046872">
    <property type="term" value="F:metal ion binding"/>
    <property type="evidence" value="ECO:0007669"/>
    <property type="project" value="UniProtKB-KW"/>
</dbReference>
<keyword evidence="2" id="KW-0479">Metal-binding</keyword>
<dbReference type="InterPro" id="IPR015813">
    <property type="entry name" value="Pyrv/PenolPyrv_kinase-like_dom"/>
</dbReference>
<evidence type="ECO:0000256" key="3">
    <source>
        <dbReference type="ARBA" id="ARBA00023239"/>
    </source>
</evidence>
<dbReference type="GO" id="GO:0005737">
    <property type="term" value="C:cytoplasm"/>
    <property type="evidence" value="ECO:0007669"/>
    <property type="project" value="TreeGrafter"/>
</dbReference>
<evidence type="ECO:0000256" key="1">
    <source>
        <dbReference type="ARBA" id="ARBA00005568"/>
    </source>
</evidence>
<sequence length="298" mass="31554">MDGTSRVKTVLQENRVALGVWQLLPGSNLARILARAGYDWVLVDCEHGNIDDAAMHESVAAIAAYGVSPIVRVPDFQSWMIKRASKHLRVSICEPKHPVLRLTFMARVGTLDAGAHGVLAPLVRTVADVRDFVDAARFPPQGRRGFGSPFPMDRFAVGLTASQYLEQANATLLLAVQIETQEALEAADAIAAVDGLDLLFVGPFDLGNSIGHPVKNGIIDAALEEAIATVLRAAHAAGKKAGVYCGDGAQAKHYVDMGFDLVNVLTDVGALSASLTRELATVAATVPSPPEARGPYGN</sequence>
<protein>
    <submittedName>
        <fullName evidence="5">Phosphoenolpyruvate/pyruvate domain-containing protein</fullName>
    </submittedName>
</protein>
<keyword evidence="6" id="KW-1185">Reference proteome</keyword>
<dbReference type="PANTHER" id="PTHR30502:SF0">
    <property type="entry name" value="PHOSPHOENOLPYRUVATE CARBOXYLASE FAMILY PROTEIN"/>
    <property type="match status" value="1"/>
</dbReference>
<evidence type="ECO:0000313" key="5">
    <source>
        <dbReference type="EMBL" id="PYI04004.1"/>
    </source>
</evidence>
<dbReference type="InterPro" id="IPR005000">
    <property type="entry name" value="Aldolase/citrate-lyase_domain"/>
</dbReference>
<dbReference type="AlphaFoldDB" id="A0A319EJT7"/>
<comment type="similarity">
    <text evidence="1">Belongs to the HpcH/HpaI aldolase family.</text>
</comment>
<feature type="domain" description="HpcH/HpaI aldolase/citrate lyase" evidence="4">
    <location>
        <begin position="108"/>
        <end position="265"/>
    </location>
</feature>
<gene>
    <name evidence="5" type="ORF">BO78DRAFT_450932</name>
</gene>
<evidence type="ECO:0000256" key="2">
    <source>
        <dbReference type="ARBA" id="ARBA00022723"/>
    </source>
</evidence>
<evidence type="ECO:0000259" key="4">
    <source>
        <dbReference type="Pfam" id="PF03328"/>
    </source>
</evidence>
<keyword evidence="3" id="KW-0456">Lyase</keyword>
<proteinExistence type="inferred from homology"/>
<dbReference type="Pfam" id="PF03328">
    <property type="entry name" value="HpcH_HpaI"/>
    <property type="match status" value="2"/>
</dbReference>
<keyword evidence="5" id="KW-0670">Pyruvate</keyword>
<dbReference type="InterPro" id="IPR040442">
    <property type="entry name" value="Pyrv_kinase-like_dom_sf"/>
</dbReference>
<feature type="domain" description="HpcH/HpaI aldolase/citrate lyase" evidence="4">
    <location>
        <begin position="19"/>
        <end position="85"/>
    </location>
</feature>
<dbReference type="Proteomes" id="UP000248423">
    <property type="component" value="Unassembled WGS sequence"/>
</dbReference>
<dbReference type="VEuPathDB" id="FungiDB:BO78DRAFT_450932"/>
<dbReference type="EMBL" id="KZ826374">
    <property type="protein sequence ID" value="PYI04004.1"/>
    <property type="molecule type" value="Genomic_DNA"/>
</dbReference>
<dbReference type="InterPro" id="IPR050251">
    <property type="entry name" value="HpcH-HpaI_aldolase"/>
</dbReference>
<evidence type="ECO:0000313" key="6">
    <source>
        <dbReference type="Proteomes" id="UP000248423"/>
    </source>
</evidence>
<dbReference type="OrthoDB" id="1621678at2759"/>
<dbReference type="Gene3D" id="3.20.20.60">
    <property type="entry name" value="Phosphoenolpyruvate-binding domains"/>
    <property type="match status" value="1"/>
</dbReference>
<reference evidence="5 6" key="1">
    <citation type="submission" date="2018-02" db="EMBL/GenBank/DDBJ databases">
        <title>The genomes of Aspergillus section Nigri reveals drivers in fungal speciation.</title>
        <authorList>
            <consortium name="DOE Joint Genome Institute"/>
            <person name="Vesth T.C."/>
            <person name="Nybo J."/>
            <person name="Theobald S."/>
            <person name="Brandl J."/>
            <person name="Frisvad J.C."/>
            <person name="Nielsen K.F."/>
            <person name="Lyhne E.K."/>
            <person name="Kogle M.E."/>
            <person name="Kuo A."/>
            <person name="Riley R."/>
            <person name="Clum A."/>
            <person name="Nolan M."/>
            <person name="Lipzen A."/>
            <person name="Salamov A."/>
            <person name="Henrissat B."/>
            <person name="Wiebenga A."/>
            <person name="De vries R.P."/>
            <person name="Grigoriev I.V."/>
            <person name="Mortensen U.H."/>
            <person name="Andersen M.R."/>
            <person name="Baker S.E."/>
        </authorList>
    </citation>
    <scope>NUCLEOTIDE SEQUENCE [LARGE SCALE GENOMIC DNA]</scope>
    <source>
        <strain evidence="5 6">CBS 121057</strain>
    </source>
</reference>
<name>A0A319EJT7_ASPSB</name>
<organism evidence="5 6">
    <name type="scientific">Aspergillus sclerotiicarbonarius (strain CBS 121057 / IBT 28362)</name>
    <dbReference type="NCBI Taxonomy" id="1448318"/>
    <lineage>
        <taxon>Eukaryota</taxon>
        <taxon>Fungi</taxon>
        <taxon>Dikarya</taxon>
        <taxon>Ascomycota</taxon>
        <taxon>Pezizomycotina</taxon>
        <taxon>Eurotiomycetes</taxon>
        <taxon>Eurotiomycetidae</taxon>
        <taxon>Eurotiales</taxon>
        <taxon>Aspergillaceae</taxon>
        <taxon>Aspergillus</taxon>
        <taxon>Aspergillus subgen. Circumdati</taxon>
    </lineage>
</organism>
<dbReference type="SUPFAM" id="SSF51621">
    <property type="entry name" value="Phosphoenolpyruvate/pyruvate domain"/>
    <property type="match status" value="1"/>
</dbReference>
<dbReference type="PANTHER" id="PTHR30502">
    <property type="entry name" value="2-KETO-3-DEOXY-L-RHAMNONATE ALDOLASE"/>
    <property type="match status" value="1"/>
</dbReference>